<dbReference type="GO" id="GO:0015035">
    <property type="term" value="F:protein-disulfide reductase activity"/>
    <property type="evidence" value="ECO:0007669"/>
    <property type="project" value="TreeGrafter"/>
</dbReference>
<feature type="domain" description="Thioredoxin" evidence="2">
    <location>
        <begin position="112"/>
        <end position="241"/>
    </location>
</feature>
<dbReference type="Pfam" id="PF00085">
    <property type="entry name" value="Thioredoxin"/>
    <property type="match status" value="1"/>
</dbReference>
<evidence type="ECO:0000313" key="4">
    <source>
        <dbReference type="Proteomes" id="UP000270296"/>
    </source>
</evidence>
<organism evidence="5">
    <name type="scientific">Soboliphyme baturini</name>
    <dbReference type="NCBI Taxonomy" id="241478"/>
    <lineage>
        <taxon>Eukaryota</taxon>
        <taxon>Metazoa</taxon>
        <taxon>Ecdysozoa</taxon>
        <taxon>Nematoda</taxon>
        <taxon>Enoplea</taxon>
        <taxon>Dorylaimia</taxon>
        <taxon>Dioctophymatida</taxon>
        <taxon>Dioctophymatoidea</taxon>
        <taxon>Soboliphymatidae</taxon>
        <taxon>Soboliphyme</taxon>
    </lineage>
</organism>
<keyword evidence="4" id="KW-1185">Reference proteome</keyword>
<evidence type="ECO:0000313" key="3">
    <source>
        <dbReference type="EMBL" id="VDO97242.1"/>
    </source>
</evidence>
<dbReference type="Gene3D" id="3.40.30.10">
    <property type="entry name" value="Glutaredoxin"/>
    <property type="match status" value="1"/>
</dbReference>
<dbReference type="EMBL" id="UZAM01007172">
    <property type="protein sequence ID" value="VDO97242.1"/>
    <property type="molecule type" value="Genomic_DNA"/>
</dbReference>
<dbReference type="AlphaFoldDB" id="A0A183IFC0"/>
<dbReference type="SUPFAM" id="SSF52833">
    <property type="entry name" value="Thioredoxin-like"/>
    <property type="match status" value="1"/>
</dbReference>
<dbReference type="PROSITE" id="PS51352">
    <property type="entry name" value="THIOREDOXIN_2"/>
    <property type="match status" value="1"/>
</dbReference>
<evidence type="ECO:0000256" key="1">
    <source>
        <dbReference type="SAM" id="Phobius"/>
    </source>
</evidence>
<evidence type="ECO:0000313" key="5">
    <source>
        <dbReference type="WBParaSite" id="SBAD_0000242301-mRNA-1"/>
    </source>
</evidence>
<proteinExistence type="predicted"/>
<name>A0A183IFC0_9BILA</name>
<keyword evidence="1" id="KW-1133">Transmembrane helix</keyword>
<reference evidence="5" key="1">
    <citation type="submission" date="2016-06" db="UniProtKB">
        <authorList>
            <consortium name="WormBaseParasite"/>
        </authorList>
    </citation>
    <scope>IDENTIFICATION</scope>
</reference>
<accession>A0A183IFC0</accession>
<gene>
    <name evidence="3" type="ORF">SBAD_LOCUS2314</name>
</gene>
<keyword evidence="1" id="KW-0812">Transmembrane</keyword>
<evidence type="ECO:0000259" key="2">
    <source>
        <dbReference type="PROSITE" id="PS51352"/>
    </source>
</evidence>
<dbReference type="PANTHER" id="PTHR45663:SF11">
    <property type="entry name" value="GEO12009P1"/>
    <property type="match status" value="1"/>
</dbReference>
<dbReference type="WBParaSite" id="SBAD_0000242301-mRNA-1">
    <property type="protein sequence ID" value="SBAD_0000242301-mRNA-1"/>
    <property type="gene ID" value="SBAD_0000242301"/>
</dbReference>
<dbReference type="GO" id="GO:0005737">
    <property type="term" value="C:cytoplasm"/>
    <property type="evidence" value="ECO:0007669"/>
    <property type="project" value="TreeGrafter"/>
</dbReference>
<dbReference type="Proteomes" id="UP000270296">
    <property type="component" value="Unassembled WGS sequence"/>
</dbReference>
<dbReference type="OrthoDB" id="20229at2759"/>
<keyword evidence="1" id="KW-0472">Membrane</keyword>
<dbReference type="InterPro" id="IPR013766">
    <property type="entry name" value="Thioredoxin_domain"/>
</dbReference>
<reference evidence="3 4" key="2">
    <citation type="submission" date="2018-11" db="EMBL/GenBank/DDBJ databases">
        <authorList>
            <consortium name="Pathogen Informatics"/>
        </authorList>
    </citation>
    <scope>NUCLEOTIDE SEQUENCE [LARGE SCALE GENOMIC DNA]</scope>
</reference>
<dbReference type="PANTHER" id="PTHR45663">
    <property type="entry name" value="GEO12009P1"/>
    <property type="match status" value="1"/>
</dbReference>
<feature type="transmembrane region" description="Helical" evidence="1">
    <location>
        <begin position="93"/>
        <end position="116"/>
    </location>
</feature>
<dbReference type="InterPro" id="IPR036249">
    <property type="entry name" value="Thioredoxin-like_sf"/>
</dbReference>
<protein>
    <submittedName>
        <fullName evidence="5">Thioredoxin domain-containing protein</fullName>
    </submittedName>
</protein>
<sequence>MSISRWKEELGRIASFHHVFNIILCLSFYFTKTVPPICRLLYGSDVKCGINEREYQVLLLLAVIIYSKNRRATSWVHYLSNVFLFTKVANMVLFYWCGAQYCILYGICILVVWVLFPEPAYTGPETISYLPGPVLKEEIENNKDVIWLVEFYSTWSSMCHHFVPVFAELSNQYSLKNLRFAKLDVCRYKNEAIFFGVNCQSDSRQLPTLILFQDGKEKLRRPVAGGSGRSFTYVFTKAYEG</sequence>